<sequence length="551" mass="59763">MKFFAVVLSIIFSLVCFTAEAQNIGFEKGNFDNWEFAVGTIDTAGIITTTPTIAVPGKFELLKNTNDGMIDLIGGFSVYSPNGSKYCMKLGNIDQGNGVQQASYTYNVPPEGASSIILNYAVVLVNPGHPPNQQPRFTVKIYNVTDGKYLACPAFDFISSSDLPGFKYNSDGVFYKDWATTSINLTGLNGKQVRMEFTVNHCPFKEHYGYAYLDINEDIGSPIKGNIYCADQKDVTLTAPPGFKTYTWYTADFSKELGTGQVINLSPAPADLTSVAVTITPYNGLGCTDTLYSTVKKIAEPFNFVVQKDINVCPGSPLDLTRPEFKAGSSSGLTFRYFADEAGLIPLPSPSEITAAGTYYISAVNAGGCSGILPVNVTFNAPELTITDPPAVTFPATVSILNSYNPQAGVSYSYWKDPSATIALDDASALTQSGTYYIKAELLGCTAIKPVKVTILPPPPSIIDAPTAFTPNNDGVNDCFRFYVKDLVFGSLEIFNRYGTIVYRTTAPDWCWDGNSGKQALPAGTYYWVFHGIDGYSRKPVQTASYITLIR</sequence>
<protein>
    <submittedName>
        <fullName evidence="2">Gliding motility-associated C-terminal domain-containing protein</fullName>
    </submittedName>
</protein>
<dbReference type="RefSeq" id="WP_117381120.1">
    <property type="nucleotide sequence ID" value="NZ_QWDE01000001.1"/>
</dbReference>
<feature type="chain" id="PRO_5017543132" evidence="1">
    <location>
        <begin position="22"/>
        <end position="551"/>
    </location>
</feature>
<dbReference type="InterPro" id="IPR026341">
    <property type="entry name" value="T9SS_type_B"/>
</dbReference>
<dbReference type="EMBL" id="QWDE01000001">
    <property type="protein sequence ID" value="RFZ84230.1"/>
    <property type="molecule type" value="Genomic_DNA"/>
</dbReference>
<evidence type="ECO:0000313" key="3">
    <source>
        <dbReference type="Proteomes" id="UP000260823"/>
    </source>
</evidence>
<keyword evidence="1" id="KW-0732">Signal</keyword>
<feature type="signal peptide" evidence="1">
    <location>
        <begin position="1"/>
        <end position="21"/>
    </location>
</feature>
<dbReference type="OrthoDB" id="1490014at2"/>
<accession>A0A3E2NTP5</accession>
<gene>
    <name evidence="2" type="ORF">DYU05_00955</name>
</gene>
<proteinExistence type="predicted"/>
<reference evidence="2 3" key="1">
    <citation type="submission" date="2018-08" db="EMBL/GenBank/DDBJ databases">
        <title>Mucilaginibacter terrae sp. nov., isolated from manganese diggings.</title>
        <authorList>
            <person name="Huang Y."/>
            <person name="Zhou Z."/>
        </authorList>
    </citation>
    <scope>NUCLEOTIDE SEQUENCE [LARGE SCALE GENOMIC DNA]</scope>
    <source>
        <strain evidence="2 3">ZH6</strain>
    </source>
</reference>
<dbReference type="Pfam" id="PF13585">
    <property type="entry name" value="CHU_C"/>
    <property type="match status" value="1"/>
</dbReference>
<dbReference type="AlphaFoldDB" id="A0A3E2NTP5"/>
<name>A0A3E2NTP5_9SPHI</name>
<keyword evidence="3" id="KW-1185">Reference proteome</keyword>
<evidence type="ECO:0000313" key="2">
    <source>
        <dbReference type="EMBL" id="RFZ84230.1"/>
    </source>
</evidence>
<dbReference type="NCBIfam" id="TIGR04131">
    <property type="entry name" value="Bac_Flav_CTERM"/>
    <property type="match status" value="1"/>
</dbReference>
<organism evidence="2 3">
    <name type="scientific">Mucilaginibacter terrenus</name>
    <dbReference type="NCBI Taxonomy" id="2482727"/>
    <lineage>
        <taxon>Bacteria</taxon>
        <taxon>Pseudomonadati</taxon>
        <taxon>Bacteroidota</taxon>
        <taxon>Sphingobacteriia</taxon>
        <taxon>Sphingobacteriales</taxon>
        <taxon>Sphingobacteriaceae</taxon>
        <taxon>Mucilaginibacter</taxon>
    </lineage>
</organism>
<dbReference type="Proteomes" id="UP000260823">
    <property type="component" value="Unassembled WGS sequence"/>
</dbReference>
<comment type="caution">
    <text evidence="2">The sequence shown here is derived from an EMBL/GenBank/DDBJ whole genome shotgun (WGS) entry which is preliminary data.</text>
</comment>
<evidence type="ECO:0000256" key="1">
    <source>
        <dbReference type="SAM" id="SignalP"/>
    </source>
</evidence>